<dbReference type="PROSITE" id="PS51190">
    <property type="entry name" value="FATC"/>
    <property type="match status" value="1"/>
</dbReference>
<organism evidence="3 4">
    <name type="scientific">Oryza sativa subsp. japonica</name>
    <name type="common">Rice</name>
    <dbReference type="NCBI Taxonomy" id="39947"/>
    <lineage>
        <taxon>Eukaryota</taxon>
        <taxon>Viridiplantae</taxon>
        <taxon>Streptophyta</taxon>
        <taxon>Embryophyta</taxon>
        <taxon>Tracheophyta</taxon>
        <taxon>Spermatophyta</taxon>
        <taxon>Magnoliopsida</taxon>
        <taxon>Liliopsida</taxon>
        <taxon>Poales</taxon>
        <taxon>Poaceae</taxon>
        <taxon>BOP clade</taxon>
        <taxon>Oryzoideae</taxon>
        <taxon>Oryzeae</taxon>
        <taxon>Oryzinae</taxon>
        <taxon>Oryza</taxon>
        <taxon>Oryza sativa</taxon>
    </lineage>
</organism>
<reference evidence="4" key="1">
    <citation type="journal article" date="2005" name="Nature">
        <title>The map-based sequence of the rice genome.</title>
        <authorList>
            <consortium name="International rice genome sequencing project (IRGSP)"/>
            <person name="Matsumoto T."/>
            <person name="Wu J."/>
            <person name="Kanamori H."/>
            <person name="Katayose Y."/>
            <person name="Fujisawa M."/>
            <person name="Namiki N."/>
            <person name="Mizuno H."/>
            <person name="Yamamoto K."/>
            <person name="Antonio B.A."/>
            <person name="Baba T."/>
            <person name="Sakata K."/>
            <person name="Nagamura Y."/>
            <person name="Aoki H."/>
            <person name="Arikawa K."/>
            <person name="Arita K."/>
            <person name="Bito T."/>
            <person name="Chiden Y."/>
            <person name="Fujitsuka N."/>
            <person name="Fukunaka R."/>
            <person name="Hamada M."/>
            <person name="Harada C."/>
            <person name="Hayashi A."/>
            <person name="Hijishita S."/>
            <person name="Honda M."/>
            <person name="Hosokawa S."/>
            <person name="Ichikawa Y."/>
            <person name="Idonuma A."/>
            <person name="Iijima M."/>
            <person name="Ikeda M."/>
            <person name="Ikeno M."/>
            <person name="Ito K."/>
            <person name="Ito S."/>
            <person name="Ito T."/>
            <person name="Ito Y."/>
            <person name="Ito Y."/>
            <person name="Iwabuchi A."/>
            <person name="Kamiya K."/>
            <person name="Karasawa W."/>
            <person name="Kurita K."/>
            <person name="Katagiri S."/>
            <person name="Kikuta A."/>
            <person name="Kobayashi H."/>
            <person name="Kobayashi N."/>
            <person name="Machita K."/>
            <person name="Maehara T."/>
            <person name="Masukawa M."/>
            <person name="Mizubayashi T."/>
            <person name="Mukai Y."/>
            <person name="Nagasaki H."/>
            <person name="Nagata Y."/>
            <person name="Naito S."/>
            <person name="Nakashima M."/>
            <person name="Nakama Y."/>
            <person name="Nakamichi Y."/>
            <person name="Nakamura M."/>
            <person name="Meguro A."/>
            <person name="Negishi M."/>
            <person name="Ohta I."/>
            <person name="Ohta T."/>
            <person name="Okamoto M."/>
            <person name="Ono N."/>
            <person name="Saji S."/>
            <person name="Sakaguchi M."/>
            <person name="Sakai K."/>
            <person name="Shibata M."/>
            <person name="Shimokawa T."/>
            <person name="Song J."/>
            <person name="Takazaki Y."/>
            <person name="Terasawa K."/>
            <person name="Tsugane M."/>
            <person name="Tsuji K."/>
            <person name="Ueda S."/>
            <person name="Waki K."/>
            <person name="Yamagata H."/>
            <person name="Yamamoto M."/>
            <person name="Yamamoto S."/>
            <person name="Yamane H."/>
            <person name="Yoshiki S."/>
            <person name="Yoshihara R."/>
            <person name="Yukawa K."/>
            <person name="Zhong H."/>
            <person name="Yano M."/>
            <person name="Yuan Q."/>
            <person name="Ouyang S."/>
            <person name="Liu J."/>
            <person name="Jones K.M."/>
            <person name="Gansberger K."/>
            <person name="Moffat K."/>
            <person name="Hill J."/>
            <person name="Bera J."/>
            <person name="Fadrosh D."/>
            <person name="Jin S."/>
            <person name="Johri S."/>
            <person name="Kim M."/>
            <person name="Overton L."/>
            <person name="Reardon M."/>
            <person name="Tsitrin T."/>
            <person name="Vuong H."/>
            <person name="Weaver B."/>
            <person name="Ciecko A."/>
            <person name="Tallon L."/>
            <person name="Jackson J."/>
            <person name="Pai G."/>
            <person name="Aken S.V."/>
            <person name="Utterback T."/>
            <person name="Reidmuller S."/>
            <person name="Feldblyum T."/>
            <person name="Hsiao J."/>
            <person name="Zismann V."/>
            <person name="Iobst S."/>
            <person name="de Vazeille A.R."/>
            <person name="Buell C.R."/>
            <person name="Ying K."/>
            <person name="Li Y."/>
            <person name="Lu T."/>
            <person name="Huang Y."/>
            <person name="Zhao Q."/>
            <person name="Feng Q."/>
            <person name="Zhang L."/>
            <person name="Zhu J."/>
            <person name="Weng Q."/>
            <person name="Mu J."/>
            <person name="Lu Y."/>
            <person name="Fan D."/>
            <person name="Liu Y."/>
            <person name="Guan J."/>
            <person name="Zhang Y."/>
            <person name="Yu S."/>
            <person name="Liu X."/>
            <person name="Zhang Y."/>
            <person name="Hong G."/>
            <person name="Han B."/>
            <person name="Choisne N."/>
            <person name="Demange N."/>
            <person name="Orjeda G."/>
            <person name="Samain S."/>
            <person name="Cattolico L."/>
            <person name="Pelletier E."/>
            <person name="Couloux A."/>
            <person name="Segurens B."/>
            <person name="Wincker P."/>
            <person name="D'Hont A."/>
            <person name="Scarpelli C."/>
            <person name="Weissenbach J."/>
            <person name="Salanoubat M."/>
            <person name="Quetier F."/>
            <person name="Yu Y."/>
            <person name="Kim H.R."/>
            <person name="Rambo T."/>
            <person name="Currie J."/>
            <person name="Collura K."/>
            <person name="Luo M."/>
            <person name="Yang T."/>
            <person name="Ammiraju J.S.S."/>
            <person name="Engler F."/>
            <person name="Soderlund C."/>
            <person name="Wing R.A."/>
            <person name="Palmer L.E."/>
            <person name="de la Bastide M."/>
            <person name="Spiegel L."/>
            <person name="Nascimento L."/>
            <person name="Zutavern T."/>
            <person name="O'Shaughnessy A."/>
            <person name="Dike S."/>
            <person name="Dedhia N."/>
            <person name="Preston R."/>
            <person name="Balija V."/>
            <person name="McCombie W.R."/>
            <person name="Chow T."/>
            <person name="Chen H."/>
            <person name="Chung M."/>
            <person name="Chen C."/>
            <person name="Shaw J."/>
            <person name="Wu H."/>
            <person name="Hsiao K."/>
            <person name="Chao Y."/>
            <person name="Chu M."/>
            <person name="Cheng C."/>
            <person name="Hour A."/>
            <person name="Lee P."/>
            <person name="Lin S."/>
            <person name="Lin Y."/>
            <person name="Liou J."/>
            <person name="Liu S."/>
            <person name="Hsing Y."/>
            <person name="Raghuvanshi S."/>
            <person name="Mohanty A."/>
            <person name="Bharti A.K."/>
            <person name="Gaur A."/>
            <person name="Gupta V."/>
            <person name="Kumar D."/>
            <person name="Ravi V."/>
            <person name="Vij S."/>
            <person name="Kapur A."/>
            <person name="Khurana P."/>
            <person name="Khurana P."/>
            <person name="Khurana J.P."/>
            <person name="Tyagi A.K."/>
            <person name="Gaikwad K."/>
            <person name="Singh A."/>
            <person name="Dalal V."/>
            <person name="Srivastava S."/>
            <person name="Dixit A."/>
            <person name="Pal A.K."/>
            <person name="Ghazi I.A."/>
            <person name="Yadav M."/>
            <person name="Pandit A."/>
            <person name="Bhargava A."/>
            <person name="Sureshbabu K."/>
            <person name="Batra K."/>
            <person name="Sharma T.R."/>
            <person name="Mohapatra T."/>
            <person name="Singh N.K."/>
            <person name="Messing J."/>
            <person name="Nelson A.B."/>
            <person name="Fuks G."/>
            <person name="Kavchok S."/>
            <person name="Keizer G."/>
            <person name="Linton E."/>
            <person name="Llaca V."/>
            <person name="Song R."/>
            <person name="Tanyolac B."/>
            <person name="Young S."/>
            <person name="Ho-Il K."/>
            <person name="Hahn J.H."/>
            <person name="Sangsakoo G."/>
            <person name="Vanavichit A."/>
            <person name="de Mattos Luiz.A.T."/>
            <person name="Zimmer P.D."/>
            <person name="Malone G."/>
            <person name="Dellagostin O."/>
            <person name="de Oliveira A.C."/>
            <person name="Bevan M."/>
            <person name="Bancroft I."/>
            <person name="Minx P."/>
            <person name="Cordum H."/>
            <person name="Wilson R."/>
            <person name="Cheng Z."/>
            <person name="Jin W."/>
            <person name="Jiang J."/>
            <person name="Leong S.A."/>
            <person name="Iwama H."/>
            <person name="Gojobori T."/>
            <person name="Itoh T."/>
            <person name="Niimura Y."/>
            <person name="Fujii Y."/>
            <person name="Habara T."/>
            <person name="Sakai H."/>
            <person name="Sato Y."/>
            <person name="Wilson G."/>
            <person name="Kumar K."/>
            <person name="McCouch S."/>
            <person name="Juretic N."/>
            <person name="Hoen D."/>
            <person name="Wright S."/>
            <person name="Bruskiewich R."/>
            <person name="Bureau T."/>
            <person name="Miyao A."/>
            <person name="Hirochika H."/>
            <person name="Nishikawa T."/>
            <person name="Kadowaki K."/>
            <person name="Sugiura M."/>
            <person name="Burr B."/>
            <person name="Sasaki T."/>
        </authorList>
    </citation>
    <scope>NUCLEOTIDE SEQUENCE [LARGE SCALE GENOMIC DNA]</scope>
    <source>
        <strain evidence="4">cv. Nipponbare</strain>
    </source>
</reference>
<dbReference type="InterPro" id="IPR003152">
    <property type="entry name" value="FATC_dom"/>
</dbReference>
<dbReference type="Pfam" id="PF02260">
    <property type="entry name" value="FATC"/>
    <property type="match status" value="1"/>
</dbReference>
<protein>
    <recommendedName>
        <fullName evidence="2">FATC domain-containing protein</fullName>
    </recommendedName>
</protein>
<evidence type="ECO:0000313" key="4">
    <source>
        <dbReference type="Proteomes" id="UP000000763"/>
    </source>
</evidence>
<dbReference type="Proteomes" id="UP000000763">
    <property type="component" value="Chromosome 3"/>
</dbReference>
<dbReference type="EMBL" id="AC117988">
    <property type="protein sequence ID" value="AAP44713.1"/>
    <property type="molecule type" value="Genomic_DNA"/>
</dbReference>
<accession>Q10D69</accession>
<dbReference type="PANTHER" id="PTHR11139:SF71">
    <property type="entry name" value="SERINE_THREONINE-PROTEIN KINASE SMG1"/>
    <property type="match status" value="1"/>
</dbReference>
<sequence>MVMSSADSHVPTSRLLPAEVENQPWNEFYVFLFPPSQNMIFAGIKALEVLGESETVKSQDMPSTHADILQSDSSIEKDKGSSGSREGGSQDLVTTTDLSLQDECWISPPEHSYTSSSGYTTELTQITSSENIENMDPLLVDRPVIEAPGANDQERGADSESDSSSNKQLFINNVTLTNVNSVDEVEISLSKERKSENENTNLPFKQIRGQECDNSDPKSYPDSVTRLTRGKNPFALSILKQVEHKLHGWDIDGTRSLKVSEQVDHLLKQATSIDNLCNMYEGWTPWI</sequence>
<gene>
    <name evidence="3" type="primary">OSJNBa0057G07.18</name>
</gene>
<dbReference type="SMART" id="SM01343">
    <property type="entry name" value="FATC"/>
    <property type="match status" value="1"/>
</dbReference>
<evidence type="ECO:0000259" key="2">
    <source>
        <dbReference type="PROSITE" id="PS51190"/>
    </source>
</evidence>
<feature type="domain" description="FATC" evidence="2">
    <location>
        <begin position="255"/>
        <end position="287"/>
    </location>
</feature>
<reference evidence="4" key="2">
    <citation type="journal article" date="2008" name="Nucleic Acids Res.">
        <title>The rice annotation project database (RAP-DB): 2008 update.</title>
        <authorList>
            <consortium name="The rice annotation project (RAP)"/>
        </authorList>
    </citation>
    <scope>GENOME REANNOTATION</scope>
    <source>
        <strain evidence="4">cv. Nipponbare</strain>
    </source>
</reference>
<feature type="region of interest" description="Disordered" evidence="1">
    <location>
        <begin position="55"/>
        <end position="92"/>
    </location>
</feature>
<evidence type="ECO:0000313" key="3">
    <source>
        <dbReference type="EMBL" id="AAP44713.1"/>
    </source>
</evidence>
<evidence type="ECO:0000256" key="1">
    <source>
        <dbReference type="SAM" id="MobiDB-lite"/>
    </source>
</evidence>
<dbReference type="InterPro" id="IPR050517">
    <property type="entry name" value="DDR_Repair_Kinase"/>
</dbReference>
<dbReference type="AlphaFoldDB" id="Q10D69"/>
<name>Q10D69_ORYSJ</name>
<proteinExistence type="predicted"/>
<dbReference type="PANTHER" id="PTHR11139">
    <property type="entry name" value="ATAXIA TELANGIECTASIA MUTATED ATM -RELATED"/>
    <property type="match status" value="1"/>
</dbReference>